<name>A0A9P6AVC5_9AGAM</name>
<accession>A0A9P6AVC5</accession>
<gene>
    <name evidence="1" type="ORF">BS47DRAFT_1345200</name>
</gene>
<keyword evidence="2" id="KW-1185">Reference proteome</keyword>
<dbReference type="EMBL" id="MU128984">
    <property type="protein sequence ID" value="KAF9512600.1"/>
    <property type="molecule type" value="Genomic_DNA"/>
</dbReference>
<dbReference type="AlphaFoldDB" id="A0A9P6AVC5"/>
<sequence>MAHLRYLPGFQHSLIDVESAKTIASAPRTSFSENHPSYNCKAQYCLSRPLIEFSTFCQCTSMVPTLT</sequence>
<organism evidence="1 2">
    <name type="scientific">Hydnum rufescens UP504</name>
    <dbReference type="NCBI Taxonomy" id="1448309"/>
    <lineage>
        <taxon>Eukaryota</taxon>
        <taxon>Fungi</taxon>
        <taxon>Dikarya</taxon>
        <taxon>Basidiomycota</taxon>
        <taxon>Agaricomycotina</taxon>
        <taxon>Agaricomycetes</taxon>
        <taxon>Cantharellales</taxon>
        <taxon>Hydnaceae</taxon>
        <taxon>Hydnum</taxon>
    </lineage>
</organism>
<comment type="caution">
    <text evidence="1">The sequence shown here is derived from an EMBL/GenBank/DDBJ whole genome shotgun (WGS) entry which is preliminary data.</text>
</comment>
<dbReference type="Proteomes" id="UP000886523">
    <property type="component" value="Unassembled WGS sequence"/>
</dbReference>
<evidence type="ECO:0000313" key="2">
    <source>
        <dbReference type="Proteomes" id="UP000886523"/>
    </source>
</evidence>
<proteinExistence type="predicted"/>
<evidence type="ECO:0000313" key="1">
    <source>
        <dbReference type="EMBL" id="KAF9512600.1"/>
    </source>
</evidence>
<protein>
    <submittedName>
        <fullName evidence="1">Uncharacterized protein</fullName>
    </submittedName>
</protein>
<reference evidence="1" key="1">
    <citation type="journal article" date="2020" name="Nat. Commun.">
        <title>Large-scale genome sequencing of mycorrhizal fungi provides insights into the early evolution of symbiotic traits.</title>
        <authorList>
            <person name="Miyauchi S."/>
            <person name="Kiss E."/>
            <person name="Kuo A."/>
            <person name="Drula E."/>
            <person name="Kohler A."/>
            <person name="Sanchez-Garcia M."/>
            <person name="Morin E."/>
            <person name="Andreopoulos B."/>
            <person name="Barry K.W."/>
            <person name="Bonito G."/>
            <person name="Buee M."/>
            <person name="Carver A."/>
            <person name="Chen C."/>
            <person name="Cichocki N."/>
            <person name="Clum A."/>
            <person name="Culley D."/>
            <person name="Crous P.W."/>
            <person name="Fauchery L."/>
            <person name="Girlanda M."/>
            <person name="Hayes R.D."/>
            <person name="Keri Z."/>
            <person name="LaButti K."/>
            <person name="Lipzen A."/>
            <person name="Lombard V."/>
            <person name="Magnuson J."/>
            <person name="Maillard F."/>
            <person name="Murat C."/>
            <person name="Nolan M."/>
            <person name="Ohm R.A."/>
            <person name="Pangilinan J."/>
            <person name="Pereira M.F."/>
            <person name="Perotto S."/>
            <person name="Peter M."/>
            <person name="Pfister S."/>
            <person name="Riley R."/>
            <person name="Sitrit Y."/>
            <person name="Stielow J.B."/>
            <person name="Szollosi G."/>
            <person name="Zifcakova L."/>
            <person name="Stursova M."/>
            <person name="Spatafora J.W."/>
            <person name="Tedersoo L."/>
            <person name="Vaario L.M."/>
            <person name="Yamada A."/>
            <person name="Yan M."/>
            <person name="Wang P."/>
            <person name="Xu J."/>
            <person name="Bruns T."/>
            <person name="Baldrian P."/>
            <person name="Vilgalys R."/>
            <person name="Dunand C."/>
            <person name="Henrissat B."/>
            <person name="Grigoriev I.V."/>
            <person name="Hibbett D."/>
            <person name="Nagy L.G."/>
            <person name="Martin F.M."/>
        </authorList>
    </citation>
    <scope>NUCLEOTIDE SEQUENCE</scope>
    <source>
        <strain evidence="1">UP504</strain>
    </source>
</reference>